<evidence type="ECO:0000259" key="7">
    <source>
        <dbReference type="PROSITE" id="PS51635"/>
    </source>
</evidence>
<dbReference type="InterPro" id="IPR016035">
    <property type="entry name" value="Acyl_Trfase/lysoPLipase"/>
</dbReference>
<feature type="region of interest" description="Disordered" evidence="6">
    <location>
        <begin position="1"/>
        <end position="29"/>
    </location>
</feature>
<dbReference type="Pfam" id="PF01734">
    <property type="entry name" value="Patatin"/>
    <property type="match status" value="1"/>
</dbReference>
<evidence type="ECO:0000256" key="5">
    <source>
        <dbReference type="RuleBase" id="RU361262"/>
    </source>
</evidence>
<name>A0ABQ8IPW9_9ROSI</name>
<comment type="function">
    <text evidence="5">Lipolytic acyl hydrolase (LAH).</text>
</comment>
<feature type="compositionally biased region" description="Polar residues" evidence="6">
    <location>
        <begin position="1"/>
        <end position="11"/>
    </location>
</feature>
<keyword evidence="9" id="KW-1185">Reference proteome</keyword>
<dbReference type="EC" id="3.1.1.-" evidence="5"/>
<keyword evidence="3 5" id="KW-0443">Lipid metabolism</keyword>
<organism evidence="8 9">
    <name type="scientific">Xanthoceras sorbifolium</name>
    <dbReference type="NCBI Taxonomy" id="99658"/>
    <lineage>
        <taxon>Eukaryota</taxon>
        <taxon>Viridiplantae</taxon>
        <taxon>Streptophyta</taxon>
        <taxon>Embryophyta</taxon>
        <taxon>Tracheophyta</taxon>
        <taxon>Spermatophyta</taxon>
        <taxon>Magnoliopsida</taxon>
        <taxon>eudicotyledons</taxon>
        <taxon>Gunneridae</taxon>
        <taxon>Pentapetalae</taxon>
        <taxon>rosids</taxon>
        <taxon>malvids</taxon>
        <taxon>Sapindales</taxon>
        <taxon>Sapindaceae</taxon>
        <taxon>Xanthoceroideae</taxon>
        <taxon>Xanthoceras</taxon>
    </lineage>
</organism>
<sequence>MAVDQSQSNSMADKDKNKQVLSEGKTKQLQAKPQTDGKVVTILSIDGGGARTIIPAVILDVLEKKLQEIDHDDNLRISDYFDVVAGSGTGSIVAALLTTPVDTKQDCRPLFSMPQIVDSLVDMFKITFSEQDVKSSPPEDKKNDRKGKTLWERAKEIFNWGHRKLFHAENAGKDDLKNIMRKNLNDTLLMETLSEVVVPVYNFRNTRPFVFSSSQMQTRALRQNGYGDIKLVDVVLASSAMPMVLPLHSITYQETPLKFADGGLVSTNPTLLALQEAEKLYGSEADYKNYLVLSLGTAKRSPVPETIWRIPQWLYGLVISRFWRDWGGRLLHYVYDTFSDITETYISLLLQCRKDNKNYLRIQEHVPEDDVPSMVDGSDDSIKKLKEIGEKILGKPAAYMNPYTGVYEEQILSNKAVLEE</sequence>
<dbReference type="PROSITE" id="PS51635">
    <property type="entry name" value="PNPLA"/>
    <property type="match status" value="1"/>
</dbReference>
<evidence type="ECO:0000313" key="8">
    <source>
        <dbReference type="EMBL" id="KAH7578217.1"/>
    </source>
</evidence>
<accession>A0ABQ8IPW9</accession>
<comment type="domain">
    <text evidence="5">The nitrogen atoms of the two glycine residues in the GGXR motif define the oxyanion hole, and stabilize the oxyanion that forms during the nucleophilic attack by the catalytic serine during substrate cleavage.</text>
</comment>
<dbReference type="Proteomes" id="UP000827721">
    <property type="component" value="Unassembled WGS sequence"/>
</dbReference>
<keyword evidence="2 5" id="KW-0442">Lipid degradation</keyword>
<dbReference type="InterPro" id="IPR002641">
    <property type="entry name" value="PNPLA_dom"/>
</dbReference>
<dbReference type="Gene3D" id="3.40.1090.10">
    <property type="entry name" value="Cytosolic phospholipase A2 catalytic domain"/>
    <property type="match status" value="1"/>
</dbReference>
<evidence type="ECO:0000256" key="6">
    <source>
        <dbReference type="SAM" id="MobiDB-lite"/>
    </source>
</evidence>
<evidence type="ECO:0000256" key="4">
    <source>
        <dbReference type="PROSITE-ProRule" id="PRU01161"/>
    </source>
</evidence>
<keyword evidence="5" id="KW-0378">Hydrolase</keyword>
<proteinExistence type="inferred from homology"/>
<comment type="similarity">
    <text evidence="1 5">Belongs to the patatin family.</text>
</comment>
<dbReference type="PANTHER" id="PTHR32176:SF91">
    <property type="entry name" value="PATATIN"/>
    <property type="match status" value="1"/>
</dbReference>
<comment type="caution">
    <text evidence="8">The sequence shown here is derived from an EMBL/GenBank/DDBJ whole genome shotgun (WGS) entry which is preliminary data.</text>
</comment>
<evidence type="ECO:0000256" key="1">
    <source>
        <dbReference type="ARBA" id="ARBA00010240"/>
    </source>
</evidence>
<evidence type="ECO:0000256" key="2">
    <source>
        <dbReference type="ARBA" id="ARBA00022963"/>
    </source>
</evidence>
<gene>
    <name evidence="8" type="ORF">JRO89_XS01G0354800</name>
</gene>
<evidence type="ECO:0000313" key="9">
    <source>
        <dbReference type="Proteomes" id="UP000827721"/>
    </source>
</evidence>
<dbReference type="EMBL" id="JAFEMO010000001">
    <property type="protein sequence ID" value="KAH7578217.1"/>
    <property type="molecule type" value="Genomic_DNA"/>
</dbReference>
<dbReference type="SUPFAM" id="SSF52151">
    <property type="entry name" value="FabD/lysophospholipase-like"/>
    <property type="match status" value="1"/>
</dbReference>
<reference evidence="8 9" key="1">
    <citation type="submission" date="2021-02" db="EMBL/GenBank/DDBJ databases">
        <title>Plant Genome Project.</title>
        <authorList>
            <person name="Zhang R.-G."/>
        </authorList>
    </citation>
    <scope>NUCLEOTIDE SEQUENCE [LARGE SCALE GENOMIC DNA]</scope>
    <source>
        <tissue evidence="8">Leaves</tissue>
    </source>
</reference>
<feature type="short sequence motif" description="DGA/G" evidence="4">
    <location>
        <begin position="261"/>
        <end position="263"/>
    </location>
</feature>
<dbReference type="PANTHER" id="PTHR32176">
    <property type="entry name" value="XYLOSE ISOMERASE"/>
    <property type="match status" value="1"/>
</dbReference>
<comment type="caution">
    <text evidence="4">Lacks conserved residue(s) required for the propagation of feature annotation.</text>
</comment>
<evidence type="ECO:0000256" key="3">
    <source>
        <dbReference type="ARBA" id="ARBA00023098"/>
    </source>
</evidence>
<protein>
    <recommendedName>
        <fullName evidence="5">Patatin</fullName>
        <ecNumber evidence="5">3.1.1.-</ecNumber>
    </recommendedName>
</protein>
<feature type="domain" description="PNPLA" evidence="7">
    <location>
        <begin position="43"/>
        <end position="274"/>
    </location>
</feature>